<organism evidence="1">
    <name type="scientific">marine sediment metagenome</name>
    <dbReference type="NCBI Taxonomy" id="412755"/>
    <lineage>
        <taxon>unclassified sequences</taxon>
        <taxon>metagenomes</taxon>
        <taxon>ecological metagenomes</taxon>
    </lineage>
</organism>
<proteinExistence type="predicted"/>
<comment type="caution">
    <text evidence="1">The sequence shown here is derived from an EMBL/GenBank/DDBJ whole genome shotgun (WGS) entry which is preliminary data.</text>
</comment>
<evidence type="ECO:0000313" key="1">
    <source>
        <dbReference type="EMBL" id="KKL54548.1"/>
    </source>
</evidence>
<protein>
    <submittedName>
        <fullName evidence="1">Uncharacterized protein</fullName>
    </submittedName>
</protein>
<name>A0A0F9CYS5_9ZZZZ</name>
<sequence>DQRLTACEFALDERDRIIGITVEELRVSKQESDATSERLAAQAEAIEAREAGLDERETKLGVRLEAITARESRIDEYKASL</sequence>
<accession>A0A0F9CYS5</accession>
<dbReference type="AlphaFoldDB" id="A0A0F9CYS5"/>
<feature type="non-terminal residue" evidence="1">
    <location>
        <position position="1"/>
    </location>
</feature>
<dbReference type="EMBL" id="LAZR01031161">
    <property type="protein sequence ID" value="KKL54548.1"/>
    <property type="molecule type" value="Genomic_DNA"/>
</dbReference>
<reference evidence="1" key="1">
    <citation type="journal article" date="2015" name="Nature">
        <title>Complex archaea that bridge the gap between prokaryotes and eukaryotes.</title>
        <authorList>
            <person name="Spang A."/>
            <person name="Saw J.H."/>
            <person name="Jorgensen S.L."/>
            <person name="Zaremba-Niedzwiedzka K."/>
            <person name="Martijn J."/>
            <person name="Lind A.E."/>
            <person name="van Eijk R."/>
            <person name="Schleper C."/>
            <person name="Guy L."/>
            <person name="Ettema T.J."/>
        </authorList>
    </citation>
    <scope>NUCLEOTIDE SEQUENCE</scope>
</reference>
<gene>
    <name evidence="1" type="ORF">LCGC14_2264280</name>
</gene>